<proteinExistence type="predicted"/>
<sequence>MLWEDSDSDGEDACLGGLPGVFEAVATLRERSRTAIARGALNGSLDGEWSSAMDMTRLSLSSSADTPSGRAESEAATPSSSQATADAEQFWPVSSSPSSRVPLDSQECTQAGKGAASGGSRAAANAAASPSVAVASSSDGALGGEGSVLLEGWLYKRGQTVENWKRRYCVLRRGGRFLYFGMVRMLRSGQSEPHQGSLKGEVLLRRSSEVAFEAAPSGRRALAELPDKVFALRFGVGKGRTMHLCASTEAQRVTWVHALRASVAELRDAYIPGSAGLMHARGAVGAASARFGRDPAIAAQAGAARAIRQEGWLAKSAVLKEARQVECAMASASAAAGVQLSPGSSPPLAAPWRRFNRRYFVLHGGCLHYYVDRTCAALKGVIDLTKGLEQSPVVATPPRAAAALGATHCFAVMVRVLETSPGDSGGVGCRAVLLGCSSLEEAHTWRRAIEIEATAGSIIDGDGGGGRSRSDSADSDWLRADWLRTQASSSATKNDGRATPSPAARGESKRRGTVFDVPQGVSLISRVRSRSQAEAAAAAVTHCGWLLKRGKMATSWRRRWFVLENRVLTYYTSSNCIERRGELSLAGAVATLSDSLFAATEEFPQQLAIVAPMRTLYLAARSQANAVEWRSAVRRATMDEALAGKVAAYNSYVDQFNESIVL</sequence>
<reference evidence="4" key="1">
    <citation type="submission" date="2021-01" db="EMBL/GenBank/DDBJ databases">
        <authorList>
            <person name="Corre E."/>
            <person name="Pelletier E."/>
            <person name="Niang G."/>
            <person name="Scheremetjew M."/>
            <person name="Finn R."/>
            <person name="Kale V."/>
            <person name="Holt S."/>
            <person name="Cochrane G."/>
            <person name="Meng A."/>
            <person name="Brown T."/>
            <person name="Cohen L."/>
        </authorList>
    </citation>
    <scope>NUCLEOTIDE SEQUENCE</scope>
    <source>
        <strain evidence="4">RCC927</strain>
    </source>
</reference>
<feature type="region of interest" description="Disordered" evidence="2">
    <location>
        <begin position="59"/>
        <end position="118"/>
    </location>
</feature>
<organism evidence="4">
    <name type="scientific">Prasinoderma singulare</name>
    <dbReference type="NCBI Taxonomy" id="676789"/>
    <lineage>
        <taxon>Eukaryota</taxon>
        <taxon>Viridiplantae</taxon>
        <taxon>Prasinodermophyta</taxon>
        <taxon>Prasinodermophyceae</taxon>
        <taxon>Prasinodermales</taxon>
        <taxon>Prasinodermaceae</taxon>
        <taxon>Prasinoderma</taxon>
    </lineage>
</organism>
<gene>
    <name evidence="4" type="ORF">PSIN1315_LOCUS5894</name>
</gene>
<evidence type="ECO:0000313" key="4">
    <source>
        <dbReference type="EMBL" id="CAE0136417.1"/>
    </source>
</evidence>
<name>A0A7S3BLQ2_9VIRI</name>
<dbReference type="GO" id="GO:0005829">
    <property type="term" value="C:cytosol"/>
    <property type="evidence" value="ECO:0007669"/>
    <property type="project" value="GOC"/>
</dbReference>
<feature type="domain" description="PH" evidence="3">
    <location>
        <begin position="539"/>
        <end position="638"/>
    </location>
</feature>
<dbReference type="EMBL" id="HBHY01009165">
    <property type="protein sequence ID" value="CAE0136417.1"/>
    <property type="molecule type" value="Transcribed_RNA"/>
</dbReference>
<keyword evidence="1" id="KW-0597">Phosphoprotein</keyword>
<feature type="compositionally biased region" description="Low complexity" evidence="2">
    <location>
        <begin position="92"/>
        <end position="102"/>
    </location>
</feature>
<feature type="domain" description="PH" evidence="3">
    <location>
        <begin position="147"/>
        <end position="264"/>
    </location>
</feature>
<dbReference type="Gene3D" id="2.30.29.30">
    <property type="entry name" value="Pleckstrin-homology domain (PH domain)/Phosphotyrosine-binding domain (PTB)"/>
    <property type="match status" value="3"/>
</dbReference>
<dbReference type="GO" id="GO:0005802">
    <property type="term" value="C:trans-Golgi network"/>
    <property type="evidence" value="ECO:0007669"/>
    <property type="project" value="TreeGrafter"/>
</dbReference>
<dbReference type="GO" id="GO:0005769">
    <property type="term" value="C:early endosome"/>
    <property type="evidence" value="ECO:0007669"/>
    <property type="project" value="TreeGrafter"/>
</dbReference>
<dbReference type="GO" id="GO:0055037">
    <property type="term" value="C:recycling endosome"/>
    <property type="evidence" value="ECO:0007669"/>
    <property type="project" value="TreeGrafter"/>
</dbReference>
<dbReference type="CDD" id="cd00821">
    <property type="entry name" value="PH"/>
    <property type="match status" value="1"/>
</dbReference>
<dbReference type="PROSITE" id="PS50003">
    <property type="entry name" value="PH_DOMAIN"/>
    <property type="match status" value="3"/>
</dbReference>
<dbReference type="AlphaFoldDB" id="A0A7S3BLQ2"/>
<dbReference type="GO" id="GO:0042147">
    <property type="term" value="P:retrograde transport, endosome to Golgi"/>
    <property type="evidence" value="ECO:0007669"/>
    <property type="project" value="TreeGrafter"/>
</dbReference>
<dbReference type="InterPro" id="IPR045188">
    <property type="entry name" value="Boi1/Boi2-like"/>
</dbReference>
<dbReference type="InterPro" id="IPR001849">
    <property type="entry name" value="PH_domain"/>
</dbReference>
<evidence type="ECO:0000256" key="2">
    <source>
        <dbReference type="SAM" id="MobiDB-lite"/>
    </source>
</evidence>
<dbReference type="PANTHER" id="PTHR22902">
    <property type="entry name" value="SESQUIPEDALIAN"/>
    <property type="match status" value="1"/>
</dbReference>
<dbReference type="Pfam" id="PF00169">
    <property type="entry name" value="PH"/>
    <property type="match status" value="3"/>
</dbReference>
<evidence type="ECO:0000259" key="3">
    <source>
        <dbReference type="PROSITE" id="PS50003"/>
    </source>
</evidence>
<protein>
    <recommendedName>
        <fullName evidence="3">PH domain-containing protein</fullName>
    </recommendedName>
</protein>
<dbReference type="GO" id="GO:0001881">
    <property type="term" value="P:receptor recycling"/>
    <property type="evidence" value="ECO:0007669"/>
    <property type="project" value="TreeGrafter"/>
</dbReference>
<dbReference type="InterPro" id="IPR011993">
    <property type="entry name" value="PH-like_dom_sf"/>
</dbReference>
<dbReference type="SMART" id="SM00233">
    <property type="entry name" value="PH"/>
    <property type="match status" value="3"/>
</dbReference>
<feature type="region of interest" description="Disordered" evidence="2">
    <location>
        <begin position="488"/>
        <end position="511"/>
    </location>
</feature>
<dbReference type="GO" id="GO:0007032">
    <property type="term" value="P:endosome organization"/>
    <property type="evidence" value="ECO:0007669"/>
    <property type="project" value="TreeGrafter"/>
</dbReference>
<feature type="domain" description="PH" evidence="3">
    <location>
        <begin position="332"/>
        <end position="454"/>
    </location>
</feature>
<dbReference type="SUPFAM" id="SSF50729">
    <property type="entry name" value="PH domain-like"/>
    <property type="match status" value="3"/>
</dbReference>
<dbReference type="PANTHER" id="PTHR22902:SF27">
    <property type="entry name" value="PLECKSTRIN HOMOLOGY DOMAIN-CONTAINING FAMILY A MEMBER 3"/>
    <property type="match status" value="1"/>
</dbReference>
<accession>A0A7S3BLQ2</accession>
<evidence type="ECO:0000256" key="1">
    <source>
        <dbReference type="ARBA" id="ARBA00022553"/>
    </source>
</evidence>